<name>A0A444XV84_ARAHY</name>
<proteinExistence type="predicted"/>
<dbReference type="AlphaFoldDB" id="A0A444XV84"/>
<gene>
    <name evidence="2" type="ORF">Ahy_B09g099952</name>
</gene>
<reference evidence="2 3" key="1">
    <citation type="submission" date="2019-01" db="EMBL/GenBank/DDBJ databases">
        <title>Sequencing of cultivated peanut Arachis hypogaea provides insights into genome evolution and oil improvement.</title>
        <authorList>
            <person name="Chen X."/>
        </authorList>
    </citation>
    <scope>NUCLEOTIDE SEQUENCE [LARGE SCALE GENOMIC DNA]</scope>
    <source>
        <strain evidence="3">cv. Fuhuasheng</strain>
        <tissue evidence="2">Leaves</tissue>
    </source>
</reference>
<organism evidence="2 3">
    <name type="scientific">Arachis hypogaea</name>
    <name type="common">Peanut</name>
    <dbReference type="NCBI Taxonomy" id="3818"/>
    <lineage>
        <taxon>Eukaryota</taxon>
        <taxon>Viridiplantae</taxon>
        <taxon>Streptophyta</taxon>
        <taxon>Embryophyta</taxon>
        <taxon>Tracheophyta</taxon>
        <taxon>Spermatophyta</taxon>
        <taxon>Magnoliopsida</taxon>
        <taxon>eudicotyledons</taxon>
        <taxon>Gunneridae</taxon>
        <taxon>Pentapetalae</taxon>
        <taxon>rosids</taxon>
        <taxon>fabids</taxon>
        <taxon>Fabales</taxon>
        <taxon>Fabaceae</taxon>
        <taxon>Papilionoideae</taxon>
        <taxon>50 kb inversion clade</taxon>
        <taxon>dalbergioids sensu lato</taxon>
        <taxon>Dalbergieae</taxon>
        <taxon>Pterocarpus clade</taxon>
        <taxon>Arachis</taxon>
    </lineage>
</organism>
<dbReference type="Proteomes" id="UP000289738">
    <property type="component" value="Chromosome B09"/>
</dbReference>
<accession>A0A444XV84</accession>
<protein>
    <submittedName>
        <fullName evidence="2">Uncharacterized protein</fullName>
    </submittedName>
</protein>
<comment type="caution">
    <text evidence="2">The sequence shown here is derived from an EMBL/GenBank/DDBJ whole genome shotgun (WGS) entry which is preliminary data.</text>
</comment>
<evidence type="ECO:0000313" key="2">
    <source>
        <dbReference type="EMBL" id="RYQ93707.1"/>
    </source>
</evidence>
<sequence length="237" mass="27166">MLRRLPSSSGRPCFFLLQESQLLLPRARRVSPWYSSTPSRSCRRPSRAQVPSSSSGRRMFFQPPPSSESCSSPGLCLRRASAPLLRLLRRKTLLHSNFLPSSSENRSSTKKKTLDFEGQFTANFLCNVGWLTSDNNKASNQNNIIVSCNVNNNSDSKMGLGTIFCNWAIQYLSELQKLKIHSCFRLEELIPFTKLLANLPRLRLEHFSHISSWFTLMFYEEIKSELCLCLLYLDVYL</sequence>
<dbReference type="EMBL" id="SDMP01000019">
    <property type="protein sequence ID" value="RYQ93707.1"/>
    <property type="molecule type" value="Genomic_DNA"/>
</dbReference>
<evidence type="ECO:0000256" key="1">
    <source>
        <dbReference type="SAM" id="MobiDB-lite"/>
    </source>
</evidence>
<keyword evidence="3" id="KW-1185">Reference proteome</keyword>
<evidence type="ECO:0000313" key="3">
    <source>
        <dbReference type="Proteomes" id="UP000289738"/>
    </source>
</evidence>
<feature type="region of interest" description="Disordered" evidence="1">
    <location>
        <begin position="33"/>
        <end position="68"/>
    </location>
</feature>